<dbReference type="SUPFAM" id="SSF50965">
    <property type="entry name" value="Galactose oxidase, central domain"/>
    <property type="match status" value="1"/>
</dbReference>
<evidence type="ECO:0000256" key="1">
    <source>
        <dbReference type="SAM" id="Phobius"/>
    </source>
</evidence>
<reference evidence="2 3" key="1">
    <citation type="submission" date="2019-04" db="EMBL/GenBank/DDBJ databases">
        <title>Psychroflexus halotolerans sp. nov., isolated from a marine solar saltern.</title>
        <authorList>
            <person name="Feng X."/>
        </authorList>
    </citation>
    <scope>NUCLEOTIDE SEQUENCE [LARGE SCALE GENOMIC DNA]</scope>
    <source>
        <strain evidence="2 3">WDS2C27</strain>
    </source>
</reference>
<dbReference type="InterPro" id="IPR011043">
    <property type="entry name" value="Gal_Oxase/kelch_b-propeller"/>
</dbReference>
<name>A0A4U5TPN2_9FLAO</name>
<proteinExistence type="predicted"/>
<keyword evidence="1" id="KW-1133">Transmembrane helix</keyword>
<dbReference type="AlphaFoldDB" id="A0A4U5TPN2"/>
<keyword evidence="1" id="KW-0812">Transmembrane</keyword>
<dbReference type="EMBL" id="SWMU01000003">
    <property type="protein sequence ID" value="TKS55842.1"/>
    <property type="molecule type" value="Genomic_DNA"/>
</dbReference>
<dbReference type="Proteomes" id="UP000306552">
    <property type="component" value="Unassembled WGS sequence"/>
</dbReference>
<comment type="caution">
    <text evidence="2">The sequence shown here is derived from an EMBL/GenBank/DDBJ whole genome shotgun (WGS) entry which is preliminary data.</text>
</comment>
<protein>
    <submittedName>
        <fullName evidence="2">Uncharacterized protein</fullName>
    </submittedName>
</protein>
<gene>
    <name evidence="2" type="ORF">FCN74_07345</name>
</gene>
<evidence type="ECO:0000313" key="3">
    <source>
        <dbReference type="Proteomes" id="UP000306552"/>
    </source>
</evidence>
<sequence length="455" mass="52840">MRIYLTMGLFLMGLYLSAQDLKYSPKRTTFWDHETQQPITILNDSTYVYGLDLQLKQIPKLDLDDSSLAVMGVAHIHGKTYLYDFAGGVVVEYSNQSFTRHDKSFTHKNQYYSVHFVHDNQIYLLGGYGLFTRKNILTRYDFKAREWFLVETSGDIPEFITTNVFQVIGDQLYFINLNFKSPNLTEHIDEAVYVLDLNQFSLEKLGLLEDFNSVYSTKSDLTSYNLNSLNNHTLLLTKIDEPAKLINFKANTLSEVELSPQFHTKSKILYYNPEEQSYTIATTNSGNERLYYLTINSQDLVQKTLTTHALYKTDFKSYTELAIYIGALLAFIVFGFIGVKGYKNLNKLKINLRNKSIKLKGKHLDQLKKEQVDLLLYLAQHPNYIEFSDLMIQLGYKGNYDALKRTRKVLFNDLHDQLIPYLGDRTKALFIIKKSKEDKRYKVIKLNPDLVVIKH</sequence>
<dbReference type="RefSeq" id="WP_138931957.1">
    <property type="nucleotide sequence ID" value="NZ_SWMU01000003.1"/>
</dbReference>
<organism evidence="2 3">
    <name type="scientific">Mesohalobacter halotolerans</name>
    <dbReference type="NCBI Taxonomy" id="1883405"/>
    <lineage>
        <taxon>Bacteria</taxon>
        <taxon>Pseudomonadati</taxon>
        <taxon>Bacteroidota</taxon>
        <taxon>Flavobacteriia</taxon>
        <taxon>Flavobacteriales</taxon>
        <taxon>Flavobacteriaceae</taxon>
        <taxon>Mesohalobacter</taxon>
    </lineage>
</organism>
<dbReference type="OrthoDB" id="1523986at2"/>
<accession>A0A4U5TPN2</accession>
<keyword evidence="3" id="KW-1185">Reference proteome</keyword>
<feature type="transmembrane region" description="Helical" evidence="1">
    <location>
        <begin position="321"/>
        <end position="339"/>
    </location>
</feature>
<keyword evidence="1" id="KW-0472">Membrane</keyword>
<evidence type="ECO:0000313" key="2">
    <source>
        <dbReference type="EMBL" id="TKS55842.1"/>
    </source>
</evidence>